<comment type="caution">
    <text evidence="5">The sequence shown here is derived from an EMBL/GenBank/DDBJ whole genome shotgun (WGS) entry which is preliminary data.</text>
</comment>
<dbReference type="InterPro" id="IPR000835">
    <property type="entry name" value="HTH_MarR-typ"/>
</dbReference>
<dbReference type="Proteomes" id="UP000297447">
    <property type="component" value="Unassembled WGS sequence"/>
</dbReference>
<evidence type="ECO:0000313" key="5">
    <source>
        <dbReference type="EMBL" id="TFD52247.1"/>
    </source>
</evidence>
<evidence type="ECO:0000259" key="4">
    <source>
        <dbReference type="PROSITE" id="PS50995"/>
    </source>
</evidence>
<keyword evidence="6" id="KW-1185">Reference proteome</keyword>
<reference evidence="5 6" key="1">
    <citation type="submission" date="2019-03" db="EMBL/GenBank/DDBJ databases">
        <title>Genomics of glacier-inhabiting Cryobacterium strains.</title>
        <authorList>
            <person name="Liu Q."/>
            <person name="Xin Y.-H."/>
        </authorList>
    </citation>
    <scope>NUCLEOTIDE SEQUENCE [LARGE SCALE GENOMIC DNA]</scope>
    <source>
        <strain evidence="5 6">Hh14</strain>
    </source>
</reference>
<dbReference type="AlphaFoldDB" id="A0A4R9A527"/>
<dbReference type="GO" id="GO:0003700">
    <property type="term" value="F:DNA-binding transcription factor activity"/>
    <property type="evidence" value="ECO:0007669"/>
    <property type="project" value="InterPro"/>
</dbReference>
<proteinExistence type="predicted"/>
<dbReference type="PROSITE" id="PS50995">
    <property type="entry name" value="HTH_MARR_2"/>
    <property type="match status" value="1"/>
</dbReference>
<dbReference type="SUPFAM" id="SSF46785">
    <property type="entry name" value="Winged helix' DNA-binding domain"/>
    <property type="match status" value="1"/>
</dbReference>
<protein>
    <submittedName>
        <fullName evidence="5">MarR family transcriptional regulator</fullName>
    </submittedName>
</protein>
<feature type="domain" description="HTH marR-type" evidence="4">
    <location>
        <begin position="23"/>
        <end position="158"/>
    </location>
</feature>
<keyword evidence="1" id="KW-0805">Transcription regulation</keyword>
<sequence length="166" mass="17472">MTDHVDQILAQWHAEKPELDVSPMAVLGRLSRAALAVDSRVAATFARHDLDASTFDVLATLLRTGAPYRLAPAALARDAMISTSAVAQRLNKLEGRGLVFRQTNPHDGRGTVVSLTDAGRQLVEAALPDHVATEHAITAVLSAAEQAQLAALLQRLHDAAAGSSAG</sequence>
<organism evidence="5 6">
    <name type="scientific">Cryobacterium frigoriphilum</name>
    <dbReference type="NCBI Taxonomy" id="1259150"/>
    <lineage>
        <taxon>Bacteria</taxon>
        <taxon>Bacillati</taxon>
        <taxon>Actinomycetota</taxon>
        <taxon>Actinomycetes</taxon>
        <taxon>Micrococcales</taxon>
        <taxon>Microbacteriaceae</taxon>
        <taxon>Cryobacterium</taxon>
    </lineage>
</organism>
<keyword evidence="3" id="KW-0804">Transcription</keyword>
<dbReference type="Pfam" id="PF12802">
    <property type="entry name" value="MarR_2"/>
    <property type="match status" value="1"/>
</dbReference>
<evidence type="ECO:0000256" key="3">
    <source>
        <dbReference type="ARBA" id="ARBA00023163"/>
    </source>
</evidence>
<gene>
    <name evidence="5" type="ORF">E3T55_06470</name>
</gene>
<keyword evidence="2" id="KW-0238">DNA-binding</keyword>
<name>A0A4R9A527_9MICO</name>
<dbReference type="EMBL" id="SOHE01000029">
    <property type="protein sequence ID" value="TFD52247.1"/>
    <property type="molecule type" value="Genomic_DNA"/>
</dbReference>
<dbReference type="SMART" id="SM00347">
    <property type="entry name" value="HTH_MARR"/>
    <property type="match status" value="1"/>
</dbReference>
<dbReference type="Gene3D" id="1.10.10.10">
    <property type="entry name" value="Winged helix-like DNA-binding domain superfamily/Winged helix DNA-binding domain"/>
    <property type="match status" value="1"/>
</dbReference>
<evidence type="ECO:0000256" key="2">
    <source>
        <dbReference type="ARBA" id="ARBA00023125"/>
    </source>
</evidence>
<evidence type="ECO:0000313" key="6">
    <source>
        <dbReference type="Proteomes" id="UP000297447"/>
    </source>
</evidence>
<dbReference type="OrthoDB" id="3237509at2"/>
<evidence type="ECO:0000256" key="1">
    <source>
        <dbReference type="ARBA" id="ARBA00023015"/>
    </source>
</evidence>
<dbReference type="RefSeq" id="WP_134518758.1">
    <property type="nucleotide sequence ID" value="NZ_SOHE01000029.1"/>
</dbReference>
<dbReference type="PANTHER" id="PTHR42756:SF1">
    <property type="entry name" value="TRANSCRIPTIONAL REPRESSOR OF EMRAB OPERON"/>
    <property type="match status" value="1"/>
</dbReference>
<dbReference type="InterPro" id="IPR036390">
    <property type="entry name" value="WH_DNA-bd_sf"/>
</dbReference>
<dbReference type="PRINTS" id="PR00598">
    <property type="entry name" value="HTHMARR"/>
</dbReference>
<dbReference type="PANTHER" id="PTHR42756">
    <property type="entry name" value="TRANSCRIPTIONAL REGULATOR, MARR"/>
    <property type="match status" value="1"/>
</dbReference>
<dbReference type="InterPro" id="IPR036388">
    <property type="entry name" value="WH-like_DNA-bd_sf"/>
</dbReference>
<accession>A0A4R9A527</accession>
<dbReference type="GO" id="GO:0003677">
    <property type="term" value="F:DNA binding"/>
    <property type="evidence" value="ECO:0007669"/>
    <property type="project" value="UniProtKB-KW"/>
</dbReference>